<evidence type="ECO:0000256" key="11">
    <source>
        <dbReference type="SAM" id="MobiDB-lite"/>
    </source>
</evidence>
<evidence type="ECO:0000313" key="16">
    <source>
        <dbReference type="WBParaSite" id="DME_0000740801-mRNA-1"/>
    </source>
</evidence>
<feature type="transmembrane region" description="Helical" evidence="12">
    <location>
        <begin position="330"/>
        <end position="351"/>
    </location>
</feature>
<evidence type="ECO:0000256" key="9">
    <source>
        <dbReference type="ARBA" id="ARBA00023010"/>
    </source>
</evidence>
<feature type="region of interest" description="Disordered" evidence="11">
    <location>
        <begin position="102"/>
        <end position="152"/>
    </location>
</feature>
<keyword evidence="15" id="KW-1185">Reference proteome</keyword>
<evidence type="ECO:0000256" key="2">
    <source>
        <dbReference type="ARBA" id="ARBA00010604"/>
    </source>
</evidence>
<evidence type="ECO:0000256" key="5">
    <source>
        <dbReference type="ARBA" id="ARBA00022692"/>
    </source>
</evidence>
<dbReference type="PANTHER" id="PTHR12443:SF9">
    <property type="entry name" value="TRANSLOCATION PROTEIN SEC62"/>
    <property type="match status" value="1"/>
</dbReference>
<evidence type="ECO:0000256" key="7">
    <source>
        <dbReference type="ARBA" id="ARBA00022927"/>
    </source>
</evidence>
<keyword evidence="10 12" id="KW-0472">Membrane</keyword>
<name>A0A0N4UIH5_DRAME</name>
<dbReference type="Proteomes" id="UP000038040">
    <property type="component" value="Unplaced"/>
</dbReference>
<dbReference type="EMBL" id="UYYG01001200">
    <property type="protein sequence ID" value="VDN60073.1"/>
    <property type="molecule type" value="Genomic_DNA"/>
</dbReference>
<evidence type="ECO:0000256" key="6">
    <source>
        <dbReference type="ARBA" id="ARBA00022824"/>
    </source>
</evidence>
<keyword evidence="4" id="KW-0813">Transport</keyword>
<protein>
    <recommendedName>
        <fullName evidence="3">Translocation protein SEC62</fullName>
    </recommendedName>
</protein>
<proteinExistence type="inferred from homology"/>
<sequence>KDRISYINGSTDDADQKLTKEEEVIARFVRFNCATKTTIFEGNEVHYFIGNKAIDLLVESKKYGSAAKNPKFVNRVSAVTFMKVLLSKGLFFRARKLVAKRKENKKGDTSKSPRKRTKEDAEKESESSKEKKEDEKDSDENEDEDEDEKKKRKVKLELHQDQQFNDSNDVYVWVFDPTPFHKQLIGALIVLGTIAGCLFPLWPGWLKKGVYYTSLGGLICFGILLGIKLVDLFGTLKLIKYIKYKNILFFFLLLLTFYILLLSSRTVLFVVIWTATMGRHKLWILPNLTEDCGFFESFQPWYTYEYCPDGIKKRKKGEKKKTGEEPQRGFAYYAAMNYTFYCSELYFILSFKLNIYYRTK</sequence>
<dbReference type="STRING" id="318479.A0A0N4UIH5"/>
<evidence type="ECO:0000313" key="14">
    <source>
        <dbReference type="Proteomes" id="UP000038040"/>
    </source>
</evidence>
<dbReference type="Pfam" id="PF03839">
    <property type="entry name" value="Sec62"/>
    <property type="match status" value="2"/>
</dbReference>
<reference evidence="13 15" key="2">
    <citation type="submission" date="2018-11" db="EMBL/GenBank/DDBJ databases">
        <authorList>
            <consortium name="Pathogen Informatics"/>
        </authorList>
    </citation>
    <scope>NUCLEOTIDE SEQUENCE [LARGE SCALE GENOMIC DNA]</scope>
</reference>
<dbReference type="OrthoDB" id="200187at2759"/>
<dbReference type="GO" id="GO:0031204">
    <property type="term" value="P:post-translational protein targeting to membrane, translocation"/>
    <property type="evidence" value="ECO:0007669"/>
    <property type="project" value="TreeGrafter"/>
</dbReference>
<comment type="similarity">
    <text evidence="2">Belongs to the SEC62 family.</text>
</comment>
<keyword evidence="7" id="KW-0653">Protein transport</keyword>
<dbReference type="InterPro" id="IPR004728">
    <property type="entry name" value="Sec62"/>
</dbReference>
<keyword evidence="8 12" id="KW-1133">Transmembrane helix</keyword>
<feature type="compositionally biased region" description="Acidic residues" evidence="11">
    <location>
        <begin position="136"/>
        <end position="147"/>
    </location>
</feature>
<feature type="compositionally biased region" description="Basic and acidic residues" evidence="11">
    <location>
        <begin position="105"/>
        <end position="135"/>
    </location>
</feature>
<evidence type="ECO:0000256" key="10">
    <source>
        <dbReference type="ARBA" id="ARBA00023136"/>
    </source>
</evidence>
<organism evidence="14 16">
    <name type="scientific">Dracunculus medinensis</name>
    <name type="common">Guinea worm</name>
    <dbReference type="NCBI Taxonomy" id="318479"/>
    <lineage>
        <taxon>Eukaryota</taxon>
        <taxon>Metazoa</taxon>
        <taxon>Ecdysozoa</taxon>
        <taxon>Nematoda</taxon>
        <taxon>Chromadorea</taxon>
        <taxon>Rhabditida</taxon>
        <taxon>Spirurina</taxon>
        <taxon>Dracunculoidea</taxon>
        <taxon>Dracunculidae</taxon>
        <taxon>Dracunculus</taxon>
    </lineage>
</organism>
<reference evidence="16" key="1">
    <citation type="submission" date="2017-02" db="UniProtKB">
        <authorList>
            <consortium name="WormBaseParasite"/>
        </authorList>
    </citation>
    <scope>IDENTIFICATION</scope>
</reference>
<dbReference type="GO" id="GO:0005789">
    <property type="term" value="C:endoplasmic reticulum membrane"/>
    <property type="evidence" value="ECO:0007669"/>
    <property type="project" value="UniProtKB-SubCell"/>
</dbReference>
<evidence type="ECO:0000256" key="4">
    <source>
        <dbReference type="ARBA" id="ARBA00022448"/>
    </source>
</evidence>
<dbReference type="PANTHER" id="PTHR12443">
    <property type="entry name" value="TRANSLOCATION PROTEIN SEC62"/>
    <property type="match status" value="1"/>
</dbReference>
<feature type="transmembrane region" description="Helical" evidence="12">
    <location>
        <begin position="209"/>
        <end position="227"/>
    </location>
</feature>
<dbReference type="WBParaSite" id="DME_0000740801-mRNA-1">
    <property type="protein sequence ID" value="DME_0000740801-mRNA-1"/>
    <property type="gene ID" value="DME_0000740801"/>
</dbReference>
<feature type="transmembrane region" description="Helical" evidence="12">
    <location>
        <begin position="184"/>
        <end position="203"/>
    </location>
</feature>
<evidence type="ECO:0000256" key="12">
    <source>
        <dbReference type="SAM" id="Phobius"/>
    </source>
</evidence>
<evidence type="ECO:0000256" key="8">
    <source>
        <dbReference type="ARBA" id="ARBA00022989"/>
    </source>
</evidence>
<feature type="transmembrane region" description="Helical" evidence="12">
    <location>
        <begin position="247"/>
        <end position="273"/>
    </location>
</feature>
<evidence type="ECO:0000256" key="3">
    <source>
        <dbReference type="ARBA" id="ARBA00021257"/>
    </source>
</evidence>
<comment type="subcellular location">
    <subcellularLocation>
        <location evidence="1">Endoplasmic reticulum membrane</location>
        <topology evidence="1">Multi-pass membrane protein</topology>
    </subcellularLocation>
</comment>
<accession>A0A0N4UIH5</accession>
<evidence type="ECO:0000313" key="15">
    <source>
        <dbReference type="Proteomes" id="UP000274756"/>
    </source>
</evidence>
<evidence type="ECO:0000256" key="1">
    <source>
        <dbReference type="ARBA" id="ARBA00004477"/>
    </source>
</evidence>
<gene>
    <name evidence="13" type="ORF">DME_LOCUS10046</name>
</gene>
<keyword evidence="5 12" id="KW-0812">Transmembrane</keyword>
<dbReference type="Proteomes" id="UP000274756">
    <property type="component" value="Unassembled WGS sequence"/>
</dbReference>
<evidence type="ECO:0000313" key="13">
    <source>
        <dbReference type="EMBL" id="VDN60073.1"/>
    </source>
</evidence>
<keyword evidence="9" id="KW-0811">Translocation</keyword>
<keyword evidence="6" id="KW-0256">Endoplasmic reticulum</keyword>
<dbReference type="AlphaFoldDB" id="A0A0N4UIH5"/>